<feature type="transmembrane region" description="Helical" evidence="1">
    <location>
        <begin position="425"/>
        <end position="445"/>
    </location>
</feature>
<dbReference type="PANTHER" id="PTHR37464:SF1">
    <property type="entry name" value="BLL2463 PROTEIN"/>
    <property type="match status" value="1"/>
</dbReference>
<dbReference type="STRING" id="332999.SAMN04488511_105138"/>
<keyword evidence="4" id="KW-1185">Reference proteome</keyword>
<evidence type="ECO:0000313" key="3">
    <source>
        <dbReference type="EMBL" id="SFA45712.1"/>
    </source>
</evidence>
<proteinExistence type="predicted"/>
<feature type="transmembrane region" description="Helical" evidence="1">
    <location>
        <begin position="6"/>
        <end position="24"/>
    </location>
</feature>
<dbReference type="NCBIfam" id="TIGR02226">
    <property type="entry name" value="two_anch"/>
    <property type="match status" value="1"/>
</dbReference>
<dbReference type="Pfam" id="PF07584">
    <property type="entry name" value="BatA"/>
    <property type="match status" value="1"/>
</dbReference>
<dbReference type="PANTHER" id="PTHR37464">
    <property type="entry name" value="BLL2463 PROTEIN"/>
    <property type="match status" value="1"/>
</dbReference>
<keyword evidence="1 3" id="KW-0812">Transmembrane</keyword>
<keyword evidence="1" id="KW-0472">Membrane</keyword>
<organism evidence="3 4">
    <name type="scientific">Pedobacter suwonensis</name>
    <dbReference type="NCBI Taxonomy" id="332999"/>
    <lineage>
        <taxon>Bacteria</taxon>
        <taxon>Pseudomonadati</taxon>
        <taxon>Bacteroidota</taxon>
        <taxon>Sphingobacteriia</taxon>
        <taxon>Sphingobacteriales</taxon>
        <taxon>Sphingobacteriaceae</taxon>
        <taxon>Pedobacter</taxon>
    </lineage>
</organism>
<dbReference type="InterPro" id="IPR011933">
    <property type="entry name" value="Double_TM_dom"/>
</dbReference>
<sequence>MHFLSPIGLLALAGLIVPLIIHLWNVKQGKTLKIGSIALLGESSKASAKSFKINDWLLFLLRCLLLGILAFSLAKPYLKKIIPTEKETGWILIDSATFKEVFKSNKNTIDSLLNKGYEIHDFNVGFKALTLKDTAEHQSEKFDNIDYSDLLHAANQFIPAGASVYLFADRRLTRFGDELPILHYQLNWIPLNQTDTLSSWIAGYAWKKYEAKSNPSNTTYQDLHSGDEVPLKIAIHQASGTPDGKYVIAALKAIGSFTNRKIVINPPAEKADIGFWLSGDAVAANFKSSITTNGTLFQYENGKIIEEPSFIKLDGRHIKLSKRMASPGSAEKIWTDSFGNAILTEEKTKNSHTFHFYSRFNPQWNGLVWDGLFVKALMPMVISTENTAQFGFENNAADQRRLSARRTVDFQPGDIQSTSENTQNVLLQPLFWAVALLIFVTERILSFRKKTADVKH</sequence>
<feature type="domain" description="Aerotolerance regulator N-terminal" evidence="2">
    <location>
        <begin position="1"/>
        <end position="76"/>
    </location>
</feature>
<dbReference type="Proteomes" id="UP000198836">
    <property type="component" value="Unassembled WGS sequence"/>
</dbReference>
<evidence type="ECO:0000313" key="4">
    <source>
        <dbReference type="Proteomes" id="UP000198836"/>
    </source>
</evidence>
<protein>
    <submittedName>
        <fullName evidence="3">N-terminal double-transmembrane domain-containing protein</fullName>
    </submittedName>
</protein>
<accession>A0A1I0T1Q4</accession>
<reference evidence="4" key="1">
    <citation type="submission" date="2016-10" db="EMBL/GenBank/DDBJ databases">
        <authorList>
            <person name="Varghese N."/>
            <person name="Submissions S."/>
        </authorList>
    </citation>
    <scope>NUCLEOTIDE SEQUENCE [LARGE SCALE GENOMIC DNA]</scope>
    <source>
        <strain evidence="4">DSM 18130</strain>
    </source>
</reference>
<gene>
    <name evidence="3" type="ORF">SAMN04488511_105138</name>
</gene>
<feature type="transmembrane region" description="Helical" evidence="1">
    <location>
        <begin position="56"/>
        <end position="74"/>
    </location>
</feature>
<evidence type="ECO:0000259" key="2">
    <source>
        <dbReference type="Pfam" id="PF07584"/>
    </source>
</evidence>
<dbReference type="RefSeq" id="WP_090982079.1">
    <property type="nucleotide sequence ID" value="NZ_FOJM01000005.1"/>
</dbReference>
<dbReference type="AlphaFoldDB" id="A0A1I0T1Q4"/>
<name>A0A1I0T1Q4_9SPHI</name>
<evidence type="ECO:0000256" key="1">
    <source>
        <dbReference type="SAM" id="Phobius"/>
    </source>
</evidence>
<dbReference type="EMBL" id="FOJM01000005">
    <property type="protein sequence ID" value="SFA45712.1"/>
    <property type="molecule type" value="Genomic_DNA"/>
</dbReference>
<dbReference type="InterPro" id="IPR024163">
    <property type="entry name" value="Aerotolerance_reg_N"/>
</dbReference>
<dbReference type="OrthoDB" id="890881at2"/>
<keyword evidence="1" id="KW-1133">Transmembrane helix</keyword>